<feature type="transmembrane region" description="Helical" evidence="7">
    <location>
        <begin position="71"/>
        <end position="91"/>
    </location>
</feature>
<feature type="transmembrane region" description="Helical" evidence="7">
    <location>
        <begin position="134"/>
        <end position="155"/>
    </location>
</feature>
<reference evidence="8" key="1">
    <citation type="submission" date="2015-10" db="EMBL/GenBank/DDBJ databases">
        <title>Description of Candidatus Tenderia electrophaga gen. nov, sp. nov., an Uncultivated Electroautotroph from a Biocathode Enrichment.</title>
        <authorList>
            <person name="Eddie B.J."/>
            <person name="Malanoski A.P."/>
            <person name="Wang Z."/>
            <person name="Hall R.J."/>
            <person name="Oh S.D."/>
            <person name="Heiner C."/>
            <person name="Lin B."/>
            <person name="Strycharz-Glaven S.M."/>
        </authorList>
    </citation>
    <scope>NUCLEOTIDE SEQUENCE [LARGE SCALE GENOMIC DNA]</scope>
    <source>
        <strain evidence="8">NRL1</strain>
    </source>
</reference>
<keyword evidence="6 7" id="KW-0472">Membrane</keyword>
<evidence type="ECO:0000256" key="1">
    <source>
        <dbReference type="ARBA" id="ARBA00004651"/>
    </source>
</evidence>
<feature type="transmembrane region" description="Helical" evidence="7">
    <location>
        <begin position="6"/>
        <end position="28"/>
    </location>
</feature>
<keyword evidence="3" id="KW-1003">Cell membrane</keyword>
<evidence type="ECO:0000256" key="2">
    <source>
        <dbReference type="ARBA" id="ARBA00009784"/>
    </source>
</evidence>
<dbReference type="AlphaFoldDB" id="A0A0S2TH18"/>
<name>A0A0S2TH18_9GAMM</name>
<sequence>MDTQFLKIFTLIFVLLNPFLMSIYLLDLIRNLSLPEFFNVLRRASIISATVFLVFAWGGEQIFSEVLQVRFAAFLIFGGIIFIVIALRFVFQGSDAIAQMRGPAEYVAGAVAMPFIIGPGTISASVLAGVSLPLLQAAMAIISALAASMVALIVIKYLHDYVKQRNVKLIDSYVDIVGRISALLIGAIAIEMVLQGLDAWLEPLLQVELPA</sequence>
<dbReference type="PANTHER" id="PTHR33508:SF10">
    <property type="entry name" value="UPF0056 INNER MEMBRANE PROTEIN YHGN"/>
    <property type="match status" value="1"/>
</dbReference>
<feature type="transmembrane region" description="Helical" evidence="7">
    <location>
        <begin position="40"/>
        <end position="59"/>
    </location>
</feature>
<dbReference type="InterPro" id="IPR002771">
    <property type="entry name" value="Multi_antbiot-R_MarC"/>
</dbReference>
<proteinExistence type="inferred from homology"/>
<dbReference type="STRING" id="1748243.Tel_15520"/>
<comment type="similarity">
    <text evidence="2 7">Belongs to the UPF0056 (MarC) family.</text>
</comment>
<evidence type="ECO:0000256" key="5">
    <source>
        <dbReference type="ARBA" id="ARBA00022989"/>
    </source>
</evidence>
<dbReference type="EMBL" id="CP013099">
    <property type="protein sequence ID" value="ALP54442.1"/>
    <property type="molecule type" value="Genomic_DNA"/>
</dbReference>
<dbReference type="GO" id="GO:0005886">
    <property type="term" value="C:plasma membrane"/>
    <property type="evidence" value="ECO:0007669"/>
    <property type="project" value="UniProtKB-SubCell"/>
</dbReference>
<evidence type="ECO:0000313" key="8">
    <source>
        <dbReference type="EMBL" id="ALP54442.1"/>
    </source>
</evidence>
<evidence type="ECO:0000313" key="9">
    <source>
        <dbReference type="Proteomes" id="UP000055136"/>
    </source>
</evidence>
<keyword evidence="4 7" id="KW-0812">Transmembrane</keyword>
<accession>A0A0S2TH18</accession>
<dbReference type="Proteomes" id="UP000055136">
    <property type="component" value="Chromosome"/>
</dbReference>
<dbReference type="KEGG" id="tee:Tel_15520"/>
<gene>
    <name evidence="8" type="ORF">Tel_15520</name>
</gene>
<keyword evidence="9" id="KW-1185">Reference proteome</keyword>
<feature type="transmembrane region" description="Helical" evidence="7">
    <location>
        <begin position="176"/>
        <end position="197"/>
    </location>
</feature>
<organism evidence="8 9">
    <name type="scientific">Candidatus Tenderia electrophaga</name>
    <dbReference type="NCBI Taxonomy" id="1748243"/>
    <lineage>
        <taxon>Bacteria</taxon>
        <taxon>Pseudomonadati</taxon>
        <taxon>Pseudomonadota</taxon>
        <taxon>Gammaproteobacteria</taxon>
        <taxon>Candidatus Tenderiales</taxon>
        <taxon>Candidatus Tenderiaceae</taxon>
        <taxon>Candidatus Tenderia</taxon>
    </lineage>
</organism>
<evidence type="ECO:0000256" key="6">
    <source>
        <dbReference type="ARBA" id="ARBA00023136"/>
    </source>
</evidence>
<comment type="subcellular location">
    <subcellularLocation>
        <location evidence="1 7">Cell membrane</location>
        <topology evidence="1 7">Multi-pass membrane protein</topology>
    </subcellularLocation>
</comment>
<evidence type="ECO:0000256" key="7">
    <source>
        <dbReference type="RuleBase" id="RU362048"/>
    </source>
</evidence>
<evidence type="ECO:0000256" key="3">
    <source>
        <dbReference type="ARBA" id="ARBA00022475"/>
    </source>
</evidence>
<protein>
    <recommendedName>
        <fullName evidence="7">UPF0056 membrane protein</fullName>
    </recommendedName>
</protein>
<evidence type="ECO:0000256" key="4">
    <source>
        <dbReference type="ARBA" id="ARBA00022692"/>
    </source>
</evidence>
<keyword evidence="5 7" id="KW-1133">Transmembrane helix</keyword>
<feature type="transmembrane region" description="Helical" evidence="7">
    <location>
        <begin position="103"/>
        <end position="128"/>
    </location>
</feature>
<dbReference type="PANTHER" id="PTHR33508">
    <property type="entry name" value="UPF0056 MEMBRANE PROTEIN YHCE"/>
    <property type="match status" value="1"/>
</dbReference>
<dbReference type="Pfam" id="PF01914">
    <property type="entry name" value="MarC"/>
    <property type="match status" value="1"/>
</dbReference>